<evidence type="ECO:0000256" key="4">
    <source>
        <dbReference type="ARBA" id="ARBA00022490"/>
    </source>
</evidence>
<comment type="function">
    <text evidence="10">Confers DNA tethering and processivity to DNA polymerases and other proteins. Acts as a clamp, forming a ring around DNA (a reaction catalyzed by the clamp-loading complex) which diffuses in an ATP-independent manner freely and bidirectionally along dsDNA. Initially characterized for its ability to contact the catalytic subunit of DNA polymerase III (Pol III), a complex, multichain enzyme responsible for most of the replicative synthesis in bacteria; Pol III exhibits 3'-5' exonuclease proofreading activity. The beta chain is required for initiation of replication as well as for processivity of DNA replication.</text>
</comment>
<dbReference type="Gene3D" id="3.10.150.10">
    <property type="entry name" value="DNA Polymerase III, subunit A, domain 2"/>
    <property type="match status" value="1"/>
</dbReference>
<keyword evidence="9" id="KW-0238">DNA-binding</keyword>
<comment type="similarity">
    <text evidence="2 10">Belongs to the beta sliding clamp family.</text>
</comment>
<evidence type="ECO:0000259" key="11">
    <source>
        <dbReference type="Pfam" id="PF00712"/>
    </source>
</evidence>
<evidence type="ECO:0000313" key="15">
    <source>
        <dbReference type="Proteomes" id="UP000187172"/>
    </source>
</evidence>
<dbReference type="GO" id="GO:0008408">
    <property type="term" value="F:3'-5' exonuclease activity"/>
    <property type="evidence" value="ECO:0007669"/>
    <property type="project" value="InterPro"/>
</dbReference>
<dbReference type="GO" id="GO:0009360">
    <property type="term" value="C:DNA polymerase III complex"/>
    <property type="evidence" value="ECO:0007669"/>
    <property type="project" value="InterPro"/>
</dbReference>
<dbReference type="GO" id="GO:0005737">
    <property type="term" value="C:cytoplasm"/>
    <property type="evidence" value="ECO:0007669"/>
    <property type="project" value="UniProtKB-SubCell"/>
</dbReference>
<feature type="domain" description="DNA polymerase III beta sliding clamp N-terminal" evidence="11">
    <location>
        <begin position="1"/>
        <end position="117"/>
    </location>
</feature>
<dbReference type="InterPro" id="IPR022634">
    <property type="entry name" value="DNA_polIII_beta_N"/>
</dbReference>
<keyword evidence="8 10" id="KW-0239">DNA-directed DNA polymerase</keyword>
<dbReference type="PIRSF" id="PIRSF000804">
    <property type="entry name" value="DNA_pol_III_b"/>
    <property type="match status" value="1"/>
</dbReference>
<evidence type="ECO:0000256" key="7">
    <source>
        <dbReference type="ARBA" id="ARBA00022705"/>
    </source>
</evidence>
<feature type="domain" description="DNA polymerase III beta sliding clamp C-terminal" evidence="13">
    <location>
        <begin position="257"/>
        <end position="368"/>
    </location>
</feature>
<dbReference type="GO" id="GO:0003887">
    <property type="term" value="F:DNA-directed DNA polymerase activity"/>
    <property type="evidence" value="ECO:0007669"/>
    <property type="project" value="UniProtKB-UniRule"/>
</dbReference>
<evidence type="ECO:0000256" key="2">
    <source>
        <dbReference type="ARBA" id="ARBA00010752"/>
    </source>
</evidence>
<dbReference type="InterPro" id="IPR022637">
    <property type="entry name" value="DNA_polIII_beta_cen"/>
</dbReference>
<dbReference type="InterPro" id="IPR001001">
    <property type="entry name" value="DNA_polIII_beta"/>
</dbReference>
<dbReference type="InterPro" id="IPR046938">
    <property type="entry name" value="DNA_clamp_sf"/>
</dbReference>
<comment type="subunit">
    <text evidence="10">Forms a ring-shaped head-to-tail homodimer around DNA.</text>
</comment>
<comment type="caution">
    <text evidence="14">The sequence shown here is derived from an EMBL/GenBank/DDBJ whole genome shotgun (WGS) entry which is preliminary data.</text>
</comment>
<dbReference type="GO" id="GO:0003677">
    <property type="term" value="F:DNA binding"/>
    <property type="evidence" value="ECO:0007669"/>
    <property type="project" value="UniProtKB-UniRule"/>
</dbReference>
<dbReference type="Pfam" id="PF02767">
    <property type="entry name" value="DNA_pol3_beta_2"/>
    <property type="match status" value="1"/>
</dbReference>
<keyword evidence="15" id="KW-1185">Reference proteome</keyword>
<accession>A0A1R1EE98</accession>
<dbReference type="Pfam" id="PF00712">
    <property type="entry name" value="DNA_pol3_beta"/>
    <property type="match status" value="1"/>
</dbReference>
<dbReference type="EMBL" id="MRTP01000012">
    <property type="protein sequence ID" value="OMF50155.1"/>
    <property type="molecule type" value="Genomic_DNA"/>
</dbReference>
<protein>
    <recommendedName>
        <fullName evidence="3 10">Beta sliding clamp</fullName>
    </recommendedName>
</protein>
<evidence type="ECO:0000256" key="1">
    <source>
        <dbReference type="ARBA" id="ARBA00004496"/>
    </source>
</evidence>
<reference evidence="14 15" key="1">
    <citation type="submission" date="2016-11" db="EMBL/GenBank/DDBJ databases">
        <title>Paenibacillus species isolates.</title>
        <authorList>
            <person name="Beno S.M."/>
        </authorList>
    </citation>
    <scope>NUCLEOTIDE SEQUENCE [LARGE SCALE GENOMIC DNA]</scope>
    <source>
        <strain evidence="14 15">FSL R5-0378</strain>
    </source>
</reference>
<dbReference type="STRING" id="297318.BK138_28130"/>
<keyword evidence="7 10" id="KW-0235">DNA replication</keyword>
<dbReference type="PANTHER" id="PTHR30478">
    <property type="entry name" value="DNA POLYMERASE III SUBUNIT BETA"/>
    <property type="match status" value="1"/>
</dbReference>
<evidence type="ECO:0000259" key="13">
    <source>
        <dbReference type="Pfam" id="PF02768"/>
    </source>
</evidence>
<gene>
    <name evidence="14" type="ORF">BK138_28130</name>
</gene>
<dbReference type="GO" id="GO:0006271">
    <property type="term" value="P:DNA strand elongation involved in DNA replication"/>
    <property type="evidence" value="ECO:0007669"/>
    <property type="project" value="TreeGrafter"/>
</dbReference>
<evidence type="ECO:0000256" key="9">
    <source>
        <dbReference type="ARBA" id="ARBA00023125"/>
    </source>
</evidence>
<keyword evidence="6 10" id="KW-0548">Nucleotidyltransferase</keyword>
<evidence type="ECO:0000313" key="14">
    <source>
        <dbReference type="EMBL" id="OMF50155.1"/>
    </source>
</evidence>
<feature type="domain" description="DNA polymerase III beta sliding clamp central" evidence="12">
    <location>
        <begin position="133"/>
        <end position="245"/>
    </location>
</feature>
<dbReference type="SUPFAM" id="SSF55979">
    <property type="entry name" value="DNA clamp"/>
    <property type="match status" value="3"/>
</dbReference>
<dbReference type="PANTHER" id="PTHR30478:SF0">
    <property type="entry name" value="BETA SLIDING CLAMP"/>
    <property type="match status" value="1"/>
</dbReference>
<keyword evidence="4 10" id="KW-0963">Cytoplasm</keyword>
<dbReference type="RefSeq" id="WP_076174537.1">
    <property type="nucleotide sequence ID" value="NZ_MRTP01000012.1"/>
</dbReference>
<dbReference type="CDD" id="cd00140">
    <property type="entry name" value="beta_clamp"/>
    <property type="match status" value="1"/>
</dbReference>
<evidence type="ECO:0000256" key="6">
    <source>
        <dbReference type="ARBA" id="ARBA00022695"/>
    </source>
</evidence>
<name>A0A1R1EE98_9BACL</name>
<dbReference type="SMART" id="SM00480">
    <property type="entry name" value="POL3Bc"/>
    <property type="match status" value="1"/>
</dbReference>
<organism evidence="14 15">
    <name type="scientific">Paenibacillus rhizosphaerae</name>
    <dbReference type="NCBI Taxonomy" id="297318"/>
    <lineage>
        <taxon>Bacteria</taxon>
        <taxon>Bacillati</taxon>
        <taxon>Bacillota</taxon>
        <taxon>Bacilli</taxon>
        <taxon>Bacillales</taxon>
        <taxon>Paenibacillaceae</taxon>
        <taxon>Paenibacillus</taxon>
    </lineage>
</organism>
<keyword evidence="5 10" id="KW-0808">Transferase</keyword>
<dbReference type="Proteomes" id="UP000187172">
    <property type="component" value="Unassembled WGS sequence"/>
</dbReference>
<comment type="subcellular location">
    <subcellularLocation>
        <location evidence="1 10">Cytoplasm</location>
    </subcellularLocation>
</comment>
<dbReference type="Pfam" id="PF02768">
    <property type="entry name" value="DNA_pol3_beta_3"/>
    <property type="match status" value="1"/>
</dbReference>
<evidence type="ECO:0000256" key="8">
    <source>
        <dbReference type="ARBA" id="ARBA00022932"/>
    </source>
</evidence>
<dbReference type="InterPro" id="IPR022635">
    <property type="entry name" value="DNA_polIII_beta_C"/>
</dbReference>
<dbReference type="NCBIfam" id="TIGR00663">
    <property type="entry name" value="dnan"/>
    <property type="match status" value="1"/>
</dbReference>
<evidence type="ECO:0000256" key="3">
    <source>
        <dbReference type="ARBA" id="ARBA00021035"/>
    </source>
</evidence>
<dbReference type="AlphaFoldDB" id="A0A1R1EE98"/>
<evidence type="ECO:0000256" key="10">
    <source>
        <dbReference type="PIRNR" id="PIRNR000804"/>
    </source>
</evidence>
<evidence type="ECO:0000259" key="12">
    <source>
        <dbReference type="Pfam" id="PF02767"/>
    </source>
</evidence>
<proteinExistence type="inferred from homology"/>
<sequence>MFVRIPGDLLAQTVQQVAVAASVSSAQPQNSMIHLHTSLNGLTLTSGTISGMVIQAKLPLDEGHCQTESIAVPSRLFADMIRKLPAGVVTLETQPPFLLKISSGSTIFRLYGMDPEDSCSVPDLRSHLLDVELSSSQFKKMVQRVVFASASSNEARPVLTGALFHIANGSMKLMATDGVRLASCTILLNRNLSNEVEAIIPSAYLKHVSKLLSGEKLRISFSNHRMVIQNQDLAAYIPLMTGSFPPMETMTNATYVTEVQVSSAAFLSAIERVNLVAGGQMVLLNGTPPSLELSSNTPEVGDVNETTPVQNFQGEPFRIAFNGKYMQDIIRAVDSEWINIQYASPLKPLIVTAASTNESLVYLITPLRTRATSIHTP</sequence>
<dbReference type="Gene3D" id="3.70.10.10">
    <property type="match status" value="1"/>
</dbReference>
<evidence type="ECO:0000256" key="5">
    <source>
        <dbReference type="ARBA" id="ARBA00022679"/>
    </source>
</evidence>